<evidence type="ECO:0000313" key="12">
    <source>
        <dbReference type="EMBL" id="KAA8911122.1"/>
    </source>
</evidence>
<dbReference type="PANTHER" id="PTHR10012">
    <property type="entry name" value="SERINE/THREONINE-PROTEIN PHOSPHATASE 2A REGULATORY SUBUNIT B"/>
    <property type="match status" value="1"/>
</dbReference>
<dbReference type="PANTHER" id="PTHR10012:SF3">
    <property type="entry name" value="SERINE_THREONINE-PROTEIN PHOSPHATASE 2A ACTIVATOR 1"/>
    <property type="match status" value="1"/>
</dbReference>
<feature type="compositionally biased region" description="Low complexity" evidence="11">
    <location>
        <begin position="372"/>
        <end position="392"/>
    </location>
</feature>
<evidence type="ECO:0000256" key="6">
    <source>
        <dbReference type="ARBA" id="ARBA00023110"/>
    </source>
</evidence>
<comment type="subcellular location">
    <subcellularLocation>
        <location evidence="3 10">Cytoplasm</location>
    </subcellularLocation>
    <subcellularLocation>
        <location evidence="2">Nucleus</location>
    </subcellularLocation>
</comment>
<dbReference type="AlphaFoldDB" id="A0A5J5F4K2"/>
<comment type="function">
    <text evidence="9">PPIases accelerate the folding of proteins. It catalyzes the cis-trans isomerization of proline imidic peptide bonds in oligopeptides. Acts as a regulatory subunit for PP2A-like phosphatases modulating their activity or substrate specificity, probably by inducing a conformational change in the catalytic subunit, a direct target of the PPIase. Can reactivate inactive phosphatase PP2A-phosphatase methylesterase complexes (PP2Ai) in presence of ATP and Mg(2+) by dissociating the inactive form from the complex.</text>
</comment>
<keyword evidence="8" id="KW-0539">Nucleus</keyword>
<dbReference type="Proteomes" id="UP000326924">
    <property type="component" value="Unassembled WGS sequence"/>
</dbReference>
<dbReference type="FunFam" id="1.20.120.1150:FF:000003">
    <property type="entry name" value="Serine/threonine-protein phosphatase 2A activator"/>
    <property type="match status" value="1"/>
</dbReference>
<evidence type="ECO:0000256" key="2">
    <source>
        <dbReference type="ARBA" id="ARBA00004123"/>
    </source>
</evidence>
<proteinExistence type="inferred from homology"/>
<sequence>MSPPLPPVLQPISIGSYIASPPEKRILTNDDLQVFHNSPAYSLITSFIIHLNASVCPLDSSTNKLNEPEDFITSSESYAVSPEVDGITRLVNHLSDLVNLAPPDSGPRRFGNVAFRKWLQLVVEHDADIEQYIPAKALPGKSEALHYLKNSFGSGERLDYGTGHELSFAAFLCCIWILGGFEHGRDEKALVLRTFNAYFKLVRKLVTTYNLEPAGSHGVWGLDDHSFLPYIFGSAQLTTFRPTSDTQAAEANAKAEEANLPKPADVVKLDIVNRERNRNLYFDAIGFIYDVKTGPFWEHSPILYDISGVQKGWGKINEGMLKMYDKEVLGKFPVVQHFRFGSIFKWPSTSQNLESSATKKTEMSGGSAPPIATTRAPWASSSSPATPQPAVTRAPWITDASSRSTPLSSPQPAITRAPWAAPQPPAFPTSAGMSSAHPPPILQLDGLDTKAPWADPGPGTPKKGEDREAEGANVRTEAQLGPRRTSSPDSARAQAMGGASCEDERRGSIGTGGVRVAETGDLSGRRPSRTR</sequence>
<dbReference type="InterPro" id="IPR043170">
    <property type="entry name" value="PTPA_C_lid"/>
</dbReference>
<dbReference type="OrthoDB" id="16120at2759"/>
<dbReference type="GO" id="GO:0003755">
    <property type="term" value="F:peptidyl-prolyl cis-trans isomerase activity"/>
    <property type="evidence" value="ECO:0007669"/>
    <property type="project" value="UniProtKB-KW"/>
</dbReference>
<evidence type="ECO:0000313" key="13">
    <source>
        <dbReference type="Proteomes" id="UP000326924"/>
    </source>
</evidence>
<dbReference type="SUPFAM" id="SSF140984">
    <property type="entry name" value="PTPA-like"/>
    <property type="match status" value="1"/>
</dbReference>
<keyword evidence="5 10" id="KW-0963">Cytoplasm</keyword>
<evidence type="ECO:0000256" key="4">
    <source>
        <dbReference type="ARBA" id="ARBA00011019"/>
    </source>
</evidence>
<dbReference type="GO" id="GO:0008160">
    <property type="term" value="F:protein tyrosine phosphatase activator activity"/>
    <property type="evidence" value="ECO:0007669"/>
    <property type="project" value="TreeGrafter"/>
</dbReference>
<name>A0A5J5F4K2_9PEZI</name>
<dbReference type="CDD" id="cd04087">
    <property type="entry name" value="PTPA"/>
    <property type="match status" value="1"/>
</dbReference>
<comment type="similarity">
    <text evidence="4 10">Belongs to the PTPA-type PPIase family.</text>
</comment>
<evidence type="ECO:0000256" key="9">
    <source>
        <dbReference type="ARBA" id="ARBA00025287"/>
    </source>
</evidence>
<keyword evidence="7 10" id="KW-0413">Isomerase</keyword>
<dbReference type="GO" id="GO:0005634">
    <property type="term" value="C:nucleus"/>
    <property type="evidence" value="ECO:0007669"/>
    <property type="project" value="UniProtKB-SubCell"/>
</dbReference>
<gene>
    <name evidence="12" type="ORF">FN846DRAFT_774321</name>
</gene>
<evidence type="ECO:0000256" key="7">
    <source>
        <dbReference type="ARBA" id="ARBA00023235"/>
    </source>
</evidence>
<evidence type="ECO:0000256" key="10">
    <source>
        <dbReference type="RuleBase" id="RU361210"/>
    </source>
</evidence>
<feature type="compositionally biased region" description="Polar residues" evidence="11">
    <location>
        <begin position="399"/>
        <end position="412"/>
    </location>
</feature>
<evidence type="ECO:0000256" key="3">
    <source>
        <dbReference type="ARBA" id="ARBA00004496"/>
    </source>
</evidence>
<dbReference type="Pfam" id="PF03095">
    <property type="entry name" value="PTPA"/>
    <property type="match status" value="1"/>
</dbReference>
<protein>
    <recommendedName>
        <fullName evidence="10">Serine/threonine-protein phosphatase 2A activator</fullName>
        <ecNumber evidence="10">5.2.1.8</ecNumber>
    </recommendedName>
    <alternativeName>
        <fullName evidence="10">Phosphotyrosyl phosphatase activator</fullName>
    </alternativeName>
</protein>
<dbReference type="EC" id="5.2.1.8" evidence="10"/>
<dbReference type="GO" id="GO:0005737">
    <property type="term" value="C:cytoplasm"/>
    <property type="evidence" value="ECO:0007669"/>
    <property type="project" value="UniProtKB-SubCell"/>
</dbReference>
<reference evidence="12 13" key="1">
    <citation type="submission" date="2019-09" db="EMBL/GenBank/DDBJ databases">
        <title>Draft genome of the ectomycorrhizal ascomycete Sphaerosporella brunnea.</title>
        <authorList>
            <consortium name="DOE Joint Genome Institute"/>
            <person name="Benucci G.M."/>
            <person name="Marozzi G."/>
            <person name="Antonielli L."/>
            <person name="Sanchez S."/>
            <person name="Marco P."/>
            <person name="Wang X."/>
            <person name="Falini L.B."/>
            <person name="Barry K."/>
            <person name="Haridas S."/>
            <person name="Lipzen A."/>
            <person name="Labutti K."/>
            <person name="Grigoriev I.V."/>
            <person name="Murat C."/>
            <person name="Martin F."/>
            <person name="Albertini E."/>
            <person name="Donnini D."/>
            <person name="Bonito G."/>
        </authorList>
    </citation>
    <scope>NUCLEOTIDE SEQUENCE [LARGE SCALE GENOMIC DNA]</scope>
    <source>
        <strain evidence="12 13">Sb_GMNB300</strain>
    </source>
</reference>
<feature type="region of interest" description="Disordered" evidence="11">
    <location>
        <begin position="355"/>
        <end position="531"/>
    </location>
</feature>
<evidence type="ECO:0000256" key="5">
    <source>
        <dbReference type="ARBA" id="ARBA00022490"/>
    </source>
</evidence>
<evidence type="ECO:0000256" key="8">
    <source>
        <dbReference type="ARBA" id="ARBA00023242"/>
    </source>
</evidence>
<keyword evidence="13" id="KW-1185">Reference proteome</keyword>
<dbReference type="InterPro" id="IPR004327">
    <property type="entry name" value="Phstyr_phstse_ac"/>
</dbReference>
<evidence type="ECO:0000256" key="11">
    <source>
        <dbReference type="SAM" id="MobiDB-lite"/>
    </source>
</evidence>
<dbReference type="GO" id="GO:0007052">
    <property type="term" value="P:mitotic spindle organization"/>
    <property type="evidence" value="ECO:0007669"/>
    <property type="project" value="TreeGrafter"/>
</dbReference>
<dbReference type="InParanoid" id="A0A5J5F4K2"/>
<dbReference type="Gene3D" id="1.20.120.1150">
    <property type="match status" value="1"/>
</dbReference>
<evidence type="ECO:0000256" key="1">
    <source>
        <dbReference type="ARBA" id="ARBA00000971"/>
    </source>
</evidence>
<organism evidence="12 13">
    <name type="scientific">Sphaerosporella brunnea</name>
    <dbReference type="NCBI Taxonomy" id="1250544"/>
    <lineage>
        <taxon>Eukaryota</taxon>
        <taxon>Fungi</taxon>
        <taxon>Dikarya</taxon>
        <taxon>Ascomycota</taxon>
        <taxon>Pezizomycotina</taxon>
        <taxon>Pezizomycetes</taxon>
        <taxon>Pezizales</taxon>
        <taxon>Pyronemataceae</taxon>
        <taxon>Sphaerosporella</taxon>
    </lineage>
</organism>
<comment type="catalytic activity">
    <reaction evidence="1 10">
        <text>[protein]-peptidylproline (omega=180) = [protein]-peptidylproline (omega=0)</text>
        <dbReference type="Rhea" id="RHEA:16237"/>
        <dbReference type="Rhea" id="RHEA-COMP:10747"/>
        <dbReference type="Rhea" id="RHEA-COMP:10748"/>
        <dbReference type="ChEBI" id="CHEBI:83833"/>
        <dbReference type="ChEBI" id="CHEBI:83834"/>
        <dbReference type="EC" id="5.2.1.8"/>
    </reaction>
</comment>
<comment type="caution">
    <text evidence="12">The sequence shown here is derived from an EMBL/GenBank/DDBJ whole genome shotgun (WGS) entry which is preliminary data.</text>
</comment>
<keyword evidence="6 10" id="KW-0697">Rotamase</keyword>
<dbReference type="EMBL" id="VXIS01000039">
    <property type="protein sequence ID" value="KAA8911122.1"/>
    <property type="molecule type" value="Genomic_DNA"/>
</dbReference>
<dbReference type="InterPro" id="IPR037218">
    <property type="entry name" value="PTPA_sf"/>
</dbReference>
<accession>A0A5J5F4K2</accession>
<dbReference type="FunCoup" id="A0A5J5F4K2">
    <property type="interactions" value="88"/>
</dbReference>
<dbReference type="GO" id="GO:0000159">
    <property type="term" value="C:protein phosphatase type 2A complex"/>
    <property type="evidence" value="ECO:0007669"/>
    <property type="project" value="TreeGrafter"/>
</dbReference>